<protein>
    <submittedName>
        <fullName evidence="4 5">PC-esterase domain-containing protein 1B</fullName>
    </submittedName>
</protein>
<dbReference type="SUPFAM" id="SSF52266">
    <property type="entry name" value="SGNH hydrolase"/>
    <property type="match status" value="1"/>
</dbReference>
<dbReference type="RefSeq" id="XP_007516317.2">
    <property type="nucleotide sequence ID" value="XM_007516255.3"/>
</dbReference>
<dbReference type="eggNOG" id="ENOG502QVBZ">
    <property type="taxonomic scope" value="Eukaryota"/>
</dbReference>
<dbReference type="STRING" id="9365.ENSEEUP00000013869"/>
<evidence type="ECO:0000313" key="6">
    <source>
        <dbReference type="RefSeq" id="XP_060051480.1"/>
    </source>
</evidence>
<dbReference type="RefSeq" id="XP_060051479.1">
    <property type="nucleotide sequence ID" value="XM_060195496.1"/>
</dbReference>
<keyword evidence="3" id="KW-1185">Reference proteome</keyword>
<gene>
    <name evidence="4 5 6" type="primary">PCED1B</name>
</gene>
<feature type="region of interest" description="Disordered" evidence="2">
    <location>
        <begin position="357"/>
        <end position="388"/>
    </location>
</feature>
<dbReference type="AlphaFoldDB" id="A0A1S2ZAA8"/>
<sequence>MAPLLTSREVQQLLHNKYVVIMGDSVQRSVYKDLVLLLQKDCLLTLSQLKGKGELSFEQDELLEGGQLCAMHSGINYQEVRQFCSGHHLVRFYFITRAYSKYLKTILRDLQLGEQPPDLIVMNSCLWDLSRYGPRALSSYLKNLEYLFGHLRQVLPESCLLVWNTTMPVADKIKASFLPANYKPYLNNLKAQVMEANFYSSTEASKHNFDVLDLHFHFRLAQQYRHTDGVHWNEVAHRHLSQLLLAHVAEAWGVDLPPSGRVGKWIKEGPARKGAGQRVETRAGRGALARSRSRPYPQPGPLMHRALLPFPPPSPPPPPPPPPPYGLPPPLLPLPPPHSVPLLQLSPFPRYPPDVHFSPGQPGQPGEAPIDFHSDVPLGPQSGFTIGAEFMLDPQPPSLPYPPPCSQQWGPVVHRGYPRLRPPAPYRSGRLLPRPFKRRPRVHPEPRPQ</sequence>
<feature type="region of interest" description="Disordered" evidence="2">
    <location>
        <begin position="419"/>
        <end position="449"/>
    </location>
</feature>
<evidence type="ECO:0000313" key="5">
    <source>
        <dbReference type="RefSeq" id="XP_060051479.1"/>
    </source>
</evidence>
<feature type="region of interest" description="Disordered" evidence="2">
    <location>
        <begin position="269"/>
        <end position="330"/>
    </location>
</feature>
<evidence type="ECO:0000313" key="4">
    <source>
        <dbReference type="RefSeq" id="XP_007516317.2"/>
    </source>
</evidence>
<dbReference type="RefSeq" id="XP_060051480.1">
    <property type="nucleotide sequence ID" value="XM_060195497.1"/>
</dbReference>
<reference evidence="4 5" key="1">
    <citation type="submission" date="2025-05" db="UniProtKB">
        <authorList>
            <consortium name="RefSeq"/>
        </authorList>
    </citation>
    <scope>IDENTIFICATION</scope>
</reference>
<evidence type="ECO:0000256" key="1">
    <source>
        <dbReference type="ARBA" id="ARBA00037957"/>
    </source>
</evidence>
<evidence type="ECO:0000256" key="2">
    <source>
        <dbReference type="SAM" id="MobiDB-lite"/>
    </source>
</evidence>
<feature type="compositionally biased region" description="Pro residues" evidence="2">
    <location>
        <begin position="309"/>
        <end position="330"/>
    </location>
</feature>
<name>A0A1S2ZAA8_ERIEU</name>
<dbReference type="GeneID" id="103107456"/>
<evidence type="ECO:0000313" key="3">
    <source>
        <dbReference type="Proteomes" id="UP001652624"/>
    </source>
</evidence>
<comment type="similarity">
    <text evidence="1">Belongs to the PC-esterase family.</text>
</comment>
<dbReference type="InterPro" id="IPR036514">
    <property type="entry name" value="SGNH_hydro_sf"/>
</dbReference>
<organism evidence="3 4">
    <name type="scientific">Erinaceus europaeus</name>
    <name type="common">Western European hedgehog</name>
    <dbReference type="NCBI Taxonomy" id="9365"/>
    <lineage>
        <taxon>Eukaryota</taxon>
        <taxon>Metazoa</taxon>
        <taxon>Chordata</taxon>
        <taxon>Craniata</taxon>
        <taxon>Vertebrata</taxon>
        <taxon>Euteleostomi</taxon>
        <taxon>Mammalia</taxon>
        <taxon>Eutheria</taxon>
        <taxon>Laurasiatheria</taxon>
        <taxon>Eulipotyphla</taxon>
        <taxon>Erinaceidae</taxon>
        <taxon>Erinaceinae</taxon>
        <taxon>Erinaceus</taxon>
    </lineage>
</organism>
<dbReference type="InParanoid" id="A0A1S2ZAA8"/>
<accession>A0A1S2ZAA8</accession>
<dbReference type="OrthoDB" id="9975373at2759"/>
<dbReference type="CTD" id="91523"/>
<dbReference type="Proteomes" id="UP001652624">
    <property type="component" value="Chromosome 7"/>
</dbReference>
<dbReference type="PANTHER" id="PTHR14469:SF1">
    <property type="entry name" value="PC-ESTERASE DOMAIN-CONTAINING PROTEIN 1B"/>
    <property type="match status" value="1"/>
</dbReference>
<dbReference type="Gene3D" id="3.40.50.1110">
    <property type="entry name" value="SGNH hydrolase"/>
    <property type="match status" value="1"/>
</dbReference>
<proteinExistence type="inferred from homology"/>
<dbReference type="PANTHER" id="PTHR14469">
    <property type="entry name" value="SARCOMA ANTIGEN NY-SAR-23"/>
    <property type="match status" value="1"/>
</dbReference>
<dbReference type="FunCoup" id="A0A1S2ZAA8">
    <property type="interactions" value="464"/>
</dbReference>